<dbReference type="GO" id="GO:0005654">
    <property type="term" value="C:nucleoplasm"/>
    <property type="evidence" value="ECO:0007669"/>
    <property type="project" value="TreeGrafter"/>
</dbReference>
<name>A0A1A9ZLX8_GLOPL</name>
<feature type="region of interest" description="Disordered" evidence="7">
    <location>
        <begin position="95"/>
        <end position="262"/>
    </location>
</feature>
<reference evidence="9" key="1">
    <citation type="submission" date="2014-03" db="EMBL/GenBank/DDBJ databases">
        <authorList>
            <person name="Aksoy S."/>
            <person name="Warren W."/>
            <person name="Wilson R.K."/>
        </authorList>
    </citation>
    <scope>NUCLEOTIDE SEQUENCE [LARGE SCALE GENOMIC DNA]</scope>
    <source>
        <strain evidence="9">IAEA</strain>
    </source>
</reference>
<feature type="compositionally biased region" description="Low complexity" evidence="7">
    <location>
        <begin position="486"/>
        <end position="498"/>
    </location>
</feature>
<evidence type="ECO:0000256" key="6">
    <source>
        <dbReference type="SAM" id="Coils"/>
    </source>
</evidence>
<dbReference type="SUPFAM" id="SSF48452">
    <property type="entry name" value="TPR-like"/>
    <property type="match status" value="1"/>
</dbReference>
<evidence type="ECO:0000256" key="5">
    <source>
        <dbReference type="ARBA" id="ARBA00023242"/>
    </source>
</evidence>
<dbReference type="SMART" id="SM00028">
    <property type="entry name" value="TPR"/>
    <property type="match status" value="2"/>
</dbReference>
<reference evidence="8" key="2">
    <citation type="submission" date="2020-05" db="UniProtKB">
        <authorList>
            <consortium name="EnsemblMetazoa"/>
        </authorList>
    </citation>
    <scope>IDENTIFICATION</scope>
    <source>
        <strain evidence="8">IAEA</strain>
    </source>
</reference>
<feature type="coiled-coil region" evidence="6">
    <location>
        <begin position="377"/>
        <end position="414"/>
    </location>
</feature>
<keyword evidence="5" id="KW-0539">Nucleus</keyword>
<evidence type="ECO:0000313" key="8">
    <source>
        <dbReference type="EnsemblMetazoa" id="GPAI018732-PA"/>
    </source>
</evidence>
<dbReference type="GO" id="GO:0042393">
    <property type="term" value="F:histone binding"/>
    <property type="evidence" value="ECO:0007669"/>
    <property type="project" value="TreeGrafter"/>
</dbReference>
<feature type="compositionally biased region" description="Basic and acidic residues" evidence="7">
    <location>
        <begin position="128"/>
        <end position="153"/>
    </location>
</feature>
<keyword evidence="4" id="KW-0802">TPR repeat</keyword>
<dbReference type="GO" id="GO:0034080">
    <property type="term" value="P:CENP-A containing chromatin assembly"/>
    <property type="evidence" value="ECO:0007669"/>
    <property type="project" value="TreeGrafter"/>
</dbReference>
<feature type="region of interest" description="Disordered" evidence="7">
    <location>
        <begin position="434"/>
        <end position="498"/>
    </location>
</feature>
<feature type="compositionally biased region" description="Polar residues" evidence="7">
    <location>
        <begin position="154"/>
        <end position="163"/>
    </location>
</feature>
<organism evidence="8 9">
    <name type="scientific">Glossina pallidipes</name>
    <name type="common">Tsetse fly</name>
    <dbReference type="NCBI Taxonomy" id="7398"/>
    <lineage>
        <taxon>Eukaryota</taxon>
        <taxon>Metazoa</taxon>
        <taxon>Ecdysozoa</taxon>
        <taxon>Arthropoda</taxon>
        <taxon>Hexapoda</taxon>
        <taxon>Insecta</taxon>
        <taxon>Pterygota</taxon>
        <taxon>Neoptera</taxon>
        <taxon>Endopterygota</taxon>
        <taxon>Diptera</taxon>
        <taxon>Brachycera</taxon>
        <taxon>Muscomorpha</taxon>
        <taxon>Hippoboscoidea</taxon>
        <taxon>Glossinidae</taxon>
        <taxon>Glossina</taxon>
    </lineage>
</organism>
<feature type="compositionally biased region" description="Basic and acidic residues" evidence="7">
    <location>
        <begin position="182"/>
        <end position="208"/>
    </location>
</feature>
<evidence type="ECO:0000256" key="3">
    <source>
        <dbReference type="ARBA" id="ARBA00022737"/>
    </source>
</evidence>
<dbReference type="EnsemblMetazoa" id="GPAI018732-RA">
    <property type="protein sequence ID" value="GPAI018732-PA"/>
    <property type="gene ID" value="GPAI018732"/>
</dbReference>
<feature type="compositionally biased region" description="Polar residues" evidence="7">
    <location>
        <begin position="234"/>
        <end position="254"/>
    </location>
</feature>
<evidence type="ECO:0000256" key="1">
    <source>
        <dbReference type="ARBA" id="ARBA00004123"/>
    </source>
</evidence>
<comment type="subcellular location">
    <subcellularLocation>
        <location evidence="1">Nucleus</location>
    </subcellularLocation>
</comment>
<feature type="compositionally biased region" description="Low complexity" evidence="7">
    <location>
        <begin position="447"/>
        <end position="466"/>
    </location>
</feature>
<accession>A0A1A9ZLX8</accession>
<dbReference type="PANTHER" id="PTHR15081">
    <property type="entry name" value="NUCLEAR AUTOANTIGENIC SPERM PROTEIN NASP -RELATED"/>
    <property type="match status" value="1"/>
</dbReference>
<evidence type="ECO:0000256" key="2">
    <source>
        <dbReference type="ARBA" id="ARBA00008402"/>
    </source>
</evidence>
<dbReference type="Proteomes" id="UP000092445">
    <property type="component" value="Unassembled WGS sequence"/>
</dbReference>
<proteinExistence type="inferred from homology"/>
<feature type="compositionally biased region" description="Polar residues" evidence="7">
    <location>
        <begin position="437"/>
        <end position="446"/>
    </location>
</feature>
<dbReference type="InterPro" id="IPR019734">
    <property type="entry name" value="TPR_rpt"/>
</dbReference>
<evidence type="ECO:0000256" key="7">
    <source>
        <dbReference type="SAM" id="MobiDB-lite"/>
    </source>
</evidence>
<dbReference type="InterPro" id="IPR011990">
    <property type="entry name" value="TPR-like_helical_dom_sf"/>
</dbReference>
<keyword evidence="9" id="KW-1185">Reference proteome</keyword>
<dbReference type="Gene3D" id="1.25.40.10">
    <property type="entry name" value="Tetratricopeptide repeat domain"/>
    <property type="match status" value="1"/>
</dbReference>
<evidence type="ECO:0008006" key="10">
    <source>
        <dbReference type="Google" id="ProtNLM"/>
    </source>
</evidence>
<dbReference type="VEuPathDB" id="VectorBase:GPAI018732"/>
<keyword evidence="6" id="KW-0175">Coiled coil</keyword>
<dbReference type="STRING" id="7398.A0A1A9ZLX8"/>
<dbReference type="GO" id="GO:0006335">
    <property type="term" value="P:DNA replication-dependent chromatin assembly"/>
    <property type="evidence" value="ECO:0007669"/>
    <property type="project" value="TreeGrafter"/>
</dbReference>
<dbReference type="AlphaFoldDB" id="A0A1A9ZLX8"/>
<evidence type="ECO:0000313" key="9">
    <source>
        <dbReference type="Proteomes" id="UP000092445"/>
    </source>
</evidence>
<sequence>MSANEEKSPVKSVNSDVTTIEQERANKILKAKELYSHGSRNFLVKSYTEAADELSQVCGFYEDLYGELSDELGMPYLLYAKSLIALALDENKVIDVPDEDDEDDGDDDGDDDDGGGGDGDGDGDGDQLVEKSTKVSENKEDVETSVKDTKNNNETKIVSNGSKLASIKESTEPEATIDSTDDVEKKETKQSEKSSVEKTKDIVDKSTEESQVSSTDDGSEDKKDVTSVEVVKTNGVSEGSSINDGEKPSTSNGEKTIENGEDIEEDEAASNLQLAWEILELAAKIFERQGERGLANLAEVQTELANIEFENNILDAARDDYHKALSIYKQLPNNYRRAMAEIHYKIGLSYLMQQLNKDGSGALKEACKLIEDEIAEIKTKTEINDKDKNNIEDMEETKQEIWAKIAEIEEAQAQNIAEVRAALDSYIKPLHSVDSGAGTSKSVSADATSPLPSSSTNSSTAITSSAKPTDISHLIKRKRPEEPTSEAEAASPAKRPAL</sequence>
<dbReference type="PANTHER" id="PTHR15081:SF1">
    <property type="entry name" value="NUCLEAR AUTOANTIGENIC SPERM PROTEIN"/>
    <property type="match status" value="1"/>
</dbReference>
<dbReference type="InterPro" id="IPR051730">
    <property type="entry name" value="NASP-like"/>
</dbReference>
<evidence type="ECO:0000256" key="4">
    <source>
        <dbReference type="ARBA" id="ARBA00022803"/>
    </source>
</evidence>
<keyword evidence="3" id="KW-0677">Repeat</keyword>
<feature type="compositionally biased region" description="Acidic residues" evidence="7">
    <location>
        <begin position="96"/>
        <end position="127"/>
    </location>
</feature>
<protein>
    <recommendedName>
        <fullName evidence="10">Tetratricopeptide SHNi-TPR domain-containing protein</fullName>
    </recommendedName>
</protein>
<comment type="similarity">
    <text evidence="2">Belongs to the NASP family.</text>
</comment>